<dbReference type="PANTHER" id="PTHR48178:SF1">
    <property type="entry name" value="PEROXISOME BIOGENESIS FACTOR 2"/>
    <property type="match status" value="1"/>
</dbReference>
<evidence type="ECO:0000256" key="14">
    <source>
        <dbReference type="ARBA" id="ARBA00023140"/>
    </source>
</evidence>
<dbReference type="InterPro" id="IPR013083">
    <property type="entry name" value="Znf_RING/FYVE/PHD"/>
</dbReference>
<dbReference type="Gene3D" id="3.30.40.10">
    <property type="entry name" value="Zinc/RING finger domain, C3HC4 (zinc finger)"/>
    <property type="match status" value="1"/>
</dbReference>
<dbReference type="EMBL" id="GIFK01003598">
    <property type="protein sequence ID" value="NBJ61301.1"/>
    <property type="molecule type" value="Transcribed_RNA"/>
</dbReference>
<comment type="catalytic activity">
    <reaction evidence="16">
        <text>[E2 ubiquitin-conjugating enzyme]-S-ubiquitinyl-L-cysteine + [acceptor protein]-L-cysteine = [E2 ubiquitin-conjugating enzyme]-L-cysteine + [acceptor protein]-S-ubiquitinyl-L-cysteine.</text>
        <dbReference type="EC" id="2.3.2.36"/>
    </reaction>
</comment>
<dbReference type="PROSITE" id="PS00518">
    <property type="entry name" value="ZF_RING_1"/>
    <property type="match status" value="1"/>
</dbReference>
<dbReference type="Pfam" id="PF04757">
    <property type="entry name" value="Pex2_Pex12"/>
    <property type="match status" value="1"/>
</dbReference>
<evidence type="ECO:0000259" key="20">
    <source>
        <dbReference type="PROSITE" id="PS50089"/>
    </source>
</evidence>
<dbReference type="CDD" id="cd16526">
    <property type="entry name" value="RING-HC_PEX2"/>
    <property type="match status" value="1"/>
</dbReference>
<keyword evidence="13" id="KW-0472">Membrane</keyword>
<name>A0A6B2EDS6_9DIPT</name>
<evidence type="ECO:0000256" key="2">
    <source>
        <dbReference type="ARBA" id="ARBA00004906"/>
    </source>
</evidence>
<evidence type="ECO:0000256" key="8">
    <source>
        <dbReference type="ARBA" id="ARBA00022771"/>
    </source>
</evidence>
<dbReference type="PANTHER" id="PTHR48178">
    <property type="entry name" value="PEROXISOME BIOGENESIS FACTOR 2"/>
    <property type="match status" value="1"/>
</dbReference>
<keyword evidence="9" id="KW-0833">Ubl conjugation pathway</keyword>
<dbReference type="EC" id="2.3.2.36" evidence="17"/>
<evidence type="ECO:0000256" key="4">
    <source>
        <dbReference type="ARBA" id="ARBA00022448"/>
    </source>
</evidence>
<evidence type="ECO:0000256" key="12">
    <source>
        <dbReference type="ARBA" id="ARBA00022989"/>
    </source>
</evidence>
<dbReference type="InterPro" id="IPR025654">
    <property type="entry name" value="PEX2/10"/>
</dbReference>
<proteinExistence type="inferred from homology"/>
<organism evidence="21">
    <name type="scientific">Phlebotomus kandelakii</name>
    <dbReference type="NCBI Taxonomy" id="1109342"/>
    <lineage>
        <taxon>Eukaryota</taxon>
        <taxon>Metazoa</taxon>
        <taxon>Ecdysozoa</taxon>
        <taxon>Arthropoda</taxon>
        <taxon>Hexapoda</taxon>
        <taxon>Insecta</taxon>
        <taxon>Pterygota</taxon>
        <taxon>Neoptera</taxon>
        <taxon>Endopterygota</taxon>
        <taxon>Diptera</taxon>
        <taxon>Nematocera</taxon>
        <taxon>Psychodoidea</taxon>
        <taxon>Psychodidae</taxon>
        <taxon>Phlebotomus</taxon>
        <taxon>Larroussius</taxon>
    </lineage>
</organism>
<dbReference type="InterPro" id="IPR045859">
    <property type="entry name" value="RING-HC_PEX2"/>
</dbReference>
<dbReference type="GO" id="GO:0016558">
    <property type="term" value="P:protein import into peroxisome matrix"/>
    <property type="evidence" value="ECO:0007669"/>
    <property type="project" value="InterPro"/>
</dbReference>
<comment type="similarity">
    <text evidence="3">Belongs to the pex2/pex10/pex12 family.</text>
</comment>
<dbReference type="PROSITE" id="PS50089">
    <property type="entry name" value="ZF_RING_2"/>
    <property type="match status" value="1"/>
</dbReference>
<keyword evidence="14" id="KW-0576">Peroxisome</keyword>
<dbReference type="GO" id="GO:0061630">
    <property type="term" value="F:ubiquitin protein ligase activity"/>
    <property type="evidence" value="ECO:0007669"/>
    <property type="project" value="UniProtKB-EC"/>
</dbReference>
<keyword evidence="10" id="KW-0862">Zinc</keyword>
<evidence type="ECO:0000256" key="18">
    <source>
        <dbReference type="ARBA" id="ARBA00034543"/>
    </source>
</evidence>
<dbReference type="InterPro" id="IPR001841">
    <property type="entry name" value="Znf_RING"/>
</dbReference>
<protein>
    <recommendedName>
        <fullName evidence="18">Peroxisome biogenesis factor 2</fullName>
        <ecNumber evidence="17">2.3.2.36</ecNumber>
    </recommendedName>
    <alternativeName>
        <fullName evidence="15">Peroxin-2</fullName>
    </alternativeName>
</protein>
<dbReference type="GO" id="GO:0008270">
    <property type="term" value="F:zinc ion binding"/>
    <property type="evidence" value="ECO:0007669"/>
    <property type="project" value="UniProtKB-KW"/>
</dbReference>
<evidence type="ECO:0000256" key="3">
    <source>
        <dbReference type="ARBA" id="ARBA00008704"/>
    </source>
</evidence>
<keyword evidence="4" id="KW-0813">Transport</keyword>
<evidence type="ECO:0000256" key="19">
    <source>
        <dbReference type="PROSITE-ProRule" id="PRU00175"/>
    </source>
</evidence>
<dbReference type="GO" id="GO:0005778">
    <property type="term" value="C:peroxisomal membrane"/>
    <property type="evidence" value="ECO:0007669"/>
    <property type="project" value="UniProtKB-SubCell"/>
</dbReference>
<evidence type="ECO:0000256" key="7">
    <source>
        <dbReference type="ARBA" id="ARBA00022723"/>
    </source>
</evidence>
<dbReference type="InterPro" id="IPR017907">
    <property type="entry name" value="Znf_RING_CS"/>
</dbReference>
<feature type="domain" description="RING-type" evidence="20">
    <location>
        <begin position="222"/>
        <end position="262"/>
    </location>
</feature>
<sequence>MNSKYLLRVNQLDAVQLDDGIQKIFTDSLSRILDTCPKSLSKFHPELELLLRSVIWRFSVFSEKASFGQQMLFLRYNADQLKSWRLALHFLFSIAPKYLKDKVTYQFTSNEFLQNSLSHLQSASNLLFLLNTIHFLKTGRSPSVADFLLGLEYSDAAGKHQRNIGYFHMTRELLWAGFIEFIGNILPFINYHRLKRRLHGLLVGQTPSHHREIFKLTDKTLCAFCNERPTLPHSITPCTHIYCFYCLRGSLEADPDFRCVSCGEIVVKFEKVRGFGH</sequence>
<evidence type="ECO:0000256" key="5">
    <source>
        <dbReference type="ARBA" id="ARBA00022679"/>
    </source>
</evidence>
<evidence type="ECO:0000256" key="9">
    <source>
        <dbReference type="ARBA" id="ARBA00022786"/>
    </source>
</evidence>
<evidence type="ECO:0000256" key="1">
    <source>
        <dbReference type="ARBA" id="ARBA00004585"/>
    </source>
</evidence>
<evidence type="ECO:0000256" key="11">
    <source>
        <dbReference type="ARBA" id="ARBA00022927"/>
    </source>
</evidence>
<comment type="subcellular location">
    <subcellularLocation>
        <location evidence="1">Peroxisome membrane</location>
        <topology evidence="1">Multi-pass membrane protein</topology>
    </subcellularLocation>
</comment>
<comment type="pathway">
    <text evidence="2">Protein modification; protein ubiquitination.</text>
</comment>
<evidence type="ECO:0000256" key="6">
    <source>
        <dbReference type="ARBA" id="ARBA00022692"/>
    </source>
</evidence>
<keyword evidence="5" id="KW-0808">Transferase</keyword>
<accession>A0A6B2EDS6</accession>
<keyword evidence="11" id="KW-0653">Protein transport</keyword>
<evidence type="ECO:0000256" key="15">
    <source>
        <dbReference type="ARBA" id="ARBA00032511"/>
    </source>
</evidence>
<dbReference type="SUPFAM" id="SSF57850">
    <property type="entry name" value="RING/U-box"/>
    <property type="match status" value="1"/>
</dbReference>
<evidence type="ECO:0000313" key="21">
    <source>
        <dbReference type="EMBL" id="NBJ61301.1"/>
    </source>
</evidence>
<keyword evidence="7" id="KW-0479">Metal-binding</keyword>
<dbReference type="AlphaFoldDB" id="A0A6B2EDS6"/>
<keyword evidence="6" id="KW-0812">Transmembrane</keyword>
<evidence type="ECO:0000256" key="13">
    <source>
        <dbReference type="ARBA" id="ARBA00023136"/>
    </source>
</evidence>
<evidence type="ECO:0000256" key="10">
    <source>
        <dbReference type="ARBA" id="ARBA00022833"/>
    </source>
</evidence>
<dbReference type="InterPro" id="IPR006845">
    <property type="entry name" value="Pex_N"/>
</dbReference>
<keyword evidence="12" id="KW-1133">Transmembrane helix</keyword>
<keyword evidence="8 19" id="KW-0863">Zinc-finger</keyword>
<evidence type="ECO:0000256" key="17">
    <source>
        <dbReference type="ARBA" id="ARBA00034523"/>
    </source>
</evidence>
<evidence type="ECO:0000256" key="16">
    <source>
        <dbReference type="ARBA" id="ARBA00034438"/>
    </source>
</evidence>
<reference evidence="21" key="1">
    <citation type="submission" date="2019-10" db="EMBL/GenBank/DDBJ databases">
        <title>Short sand fly seasons in Tbilisi, Georgia, hinder development of host immunity to saliva of the visceral leishmaniasis vector Phlebotomus kandelakii.</title>
        <authorList>
            <person name="Oliveira F."/>
            <person name="Giorgobiani E."/>
            <person name="Guimaraes-Costa A.B."/>
            <person name="Abdeladhim M."/>
            <person name="Oristian J."/>
            <person name="Tskhvaradze L."/>
            <person name="Tsertsvadze N."/>
            <person name="Zakalashvili M."/>
            <person name="Valenzuela J.G."/>
            <person name="Kamhawi S."/>
        </authorList>
    </citation>
    <scope>NUCLEOTIDE SEQUENCE</scope>
    <source>
        <strain evidence="21">Wild-capture in Tbilisi</strain>
        <tissue evidence="21">Salivary glands</tissue>
    </source>
</reference>